<feature type="compositionally biased region" description="Low complexity" evidence="1">
    <location>
        <begin position="375"/>
        <end position="389"/>
    </location>
</feature>
<gene>
    <name evidence="2" type="ORF">DMC30DRAFT_199466</name>
</gene>
<feature type="compositionally biased region" description="Low complexity" evidence="1">
    <location>
        <begin position="262"/>
        <end position="300"/>
    </location>
</feature>
<accession>A0A5C5FZ86</accession>
<feature type="compositionally biased region" description="Pro residues" evidence="1">
    <location>
        <begin position="100"/>
        <end position="109"/>
    </location>
</feature>
<dbReference type="AlphaFoldDB" id="A0A5C5FZ86"/>
<feature type="compositionally biased region" description="Low complexity" evidence="1">
    <location>
        <begin position="229"/>
        <end position="255"/>
    </location>
</feature>
<feature type="compositionally biased region" description="Low complexity" evidence="1">
    <location>
        <begin position="154"/>
        <end position="166"/>
    </location>
</feature>
<reference evidence="2 3" key="1">
    <citation type="submission" date="2019-03" db="EMBL/GenBank/DDBJ databases">
        <title>Rhodosporidium diobovatum UCD-FST 08-225 genome sequencing, assembly, and annotation.</title>
        <authorList>
            <person name="Fakankun I.U."/>
            <person name="Fristensky B."/>
            <person name="Levin D.B."/>
        </authorList>
    </citation>
    <scope>NUCLEOTIDE SEQUENCE [LARGE SCALE GENOMIC DNA]</scope>
    <source>
        <strain evidence="2 3">UCD-FST 08-225</strain>
    </source>
</reference>
<feature type="compositionally biased region" description="Low complexity" evidence="1">
    <location>
        <begin position="110"/>
        <end position="121"/>
    </location>
</feature>
<feature type="compositionally biased region" description="Low complexity" evidence="1">
    <location>
        <begin position="307"/>
        <end position="317"/>
    </location>
</feature>
<evidence type="ECO:0000313" key="2">
    <source>
        <dbReference type="EMBL" id="TNY21502.1"/>
    </source>
</evidence>
<protein>
    <submittedName>
        <fullName evidence="2">Uncharacterized protein</fullName>
    </submittedName>
</protein>
<evidence type="ECO:0000256" key="1">
    <source>
        <dbReference type="SAM" id="MobiDB-lite"/>
    </source>
</evidence>
<keyword evidence="3" id="KW-1185">Reference proteome</keyword>
<organism evidence="2 3">
    <name type="scientific">Rhodotorula diobovata</name>
    <dbReference type="NCBI Taxonomy" id="5288"/>
    <lineage>
        <taxon>Eukaryota</taxon>
        <taxon>Fungi</taxon>
        <taxon>Dikarya</taxon>
        <taxon>Basidiomycota</taxon>
        <taxon>Pucciniomycotina</taxon>
        <taxon>Microbotryomycetes</taxon>
        <taxon>Sporidiobolales</taxon>
        <taxon>Sporidiobolaceae</taxon>
        <taxon>Rhodotorula</taxon>
    </lineage>
</organism>
<feature type="compositionally biased region" description="Basic and acidic residues" evidence="1">
    <location>
        <begin position="342"/>
        <end position="358"/>
    </location>
</feature>
<feature type="compositionally biased region" description="Polar residues" evidence="1">
    <location>
        <begin position="1"/>
        <end position="16"/>
    </location>
</feature>
<dbReference type="EMBL" id="SOZI01000042">
    <property type="protein sequence ID" value="TNY21502.1"/>
    <property type="molecule type" value="Genomic_DNA"/>
</dbReference>
<feature type="region of interest" description="Disordered" evidence="1">
    <location>
        <begin position="432"/>
        <end position="464"/>
    </location>
</feature>
<feature type="region of interest" description="Disordered" evidence="1">
    <location>
        <begin position="1"/>
        <end position="400"/>
    </location>
</feature>
<name>A0A5C5FZ86_9BASI</name>
<evidence type="ECO:0000313" key="3">
    <source>
        <dbReference type="Proteomes" id="UP000311382"/>
    </source>
</evidence>
<dbReference type="Proteomes" id="UP000311382">
    <property type="component" value="Unassembled WGS sequence"/>
</dbReference>
<sequence>MMETLQWSRQPRSTVDVSLPGDTLVGSAFSSGASTDDDGVPHTPPDLPFLAPPIKSSSGSSQPTPSHPSNRSRPSSTVLEIALSESTLSPFSRRHLSRSPSPPPSPQLTPTPTSTASASTARSDRHRSLPAGFEHIPWISDDDDSDVEGRLSRSLSPPLHDFLSLPPLSPDLDGDDKALDAGMSSSLSPSSAGGDLPPSPPRTPSPRRRFASLPAGGPGQEEHESSPWATSPERPSSPRPRSATRSGLPTLRSQLSPPPGPSSSSKSLSPSPTRSRSASPSPAKPARPSLSVAGRQTQASSPPPSPRSRSSLQLPTPEDVRARHAASRAGERSGSRSNAQREGGRARERNDEHRDPAERGSGVGAAARGLQLSFSSSSVDGSAAATAAEEQGDDQDDPHSLAYFEQNCHSLSLLRLRHALSLASVYAALPPSSPPLRSISSSGSDASSSARPGRSTPATGTAATPLPCLSAGAAAAVGPSPSSRAAALSARSAGAGVGHMVSQQYRLYAMGRAKAQRTGGVGYWEGGLQAWELLLMD</sequence>
<proteinExistence type="predicted"/>
<comment type="caution">
    <text evidence="2">The sequence shown here is derived from an EMBL/GenBank/DDBJ whole genome shotgun (WGS) entry which is preliminary data.</text>
</comment>
<dbReference type="OrthoDB" id="2530520at2759"/>
<feature type="compositionally biased region" description="Low complexity" evidence="1">
    <location>
        <begin position="52"/>
        <end position="77"/>
    </location>
</feature>
<feature type="compositionally biased region" description="Low complexity" evidence="1">
    <location>
        <begin position="180"/>
        <end position="196"/>
    </location>
</feature>
<feature type="compositionally biased region" description="Pro residues" evidence="1">
    <location>
        <begin position="42"/>
        <end position="51"/>
    </location>
</feature>